<dbReference type="KEGG" id="wna:KA717_21230"/>
<feature type="region of interest" description="Disordered" evidence="1">
    <location>
        <begin position="607"/>
        <end position="638"/>
    </location>
</feature>
<gene>
    <name evidence="3" type="ORF">KA717_21230</name>
</gene>
<evidence type="ECO:0000256" key="1">
    <source>
        <dbReference type="SAM" id="MobiDB-lite"/>
    </source>
</evidence>
<feature type="transmembrane region" description="Helical" evidence="2">
    <location>
        <begin position="26"/>
        <end position="47"/>
    </location>
</feature>
<reference evidence="3" key="1">
    <citation type="submission" date="2021-04" db="EMBL/GenBank/DDBJ databases">
        <title>Genome sequence of Woronichinia naegeliana from Washington state freshwater lake bloom.</title>
        <authorList>
            <person name="Dreher T.W."/>
        </authorList>
    </citation>
    <scope>NUCLEOTIDE SEQUENCE</scope>
    <source>
        <strain evidence="3">WA131</strain>
    </source>
</reference>
<sequence length="638" mass="71668">MNNLQSVSRQAYQQVQRQAERFPYQFWAIVLILVSGGIGFTATNMLFKLPKSPQCSRIFWPIASASMRLYCAQLSADDRTVDSLLQAIKLVASLPKDHPLYGEANRSIEEWANEIVSLADESFQDGKLDEAIATVKRIPNQVQAYKLVEERISSWQETWKKGEAIFAEVEDNLRKARWNDAFRAAVKLLNLDNRYWGTTRYDQSVKNIQLAQEESSKLDTAYRILRRGGIDNWLKAIAEAQKIPKESYAYQESLGLINKAKEKLQNFIQNLIDDKDWQTLSSTVDRIPENIFPAEDTNEWQLLGTAGSDAQSGTLEGIQSAISTAERIADQTRPLYTVAQELIQGWRTEETALTQLAKARQMAESGTVADLTTAIAEAKLVPDSNPRYQDALRDINNWIKQIQIYEDKPVLAKAKELADSGNVGDLQQAIDQASSISRDRALYSEARQEMREWQTMVERQEDQPLLDQAKAIAANQDYASAISTASQVRSGRVLYPEARKNINLWQQEIQSQKTLQRANALAEARTPESLSNAIRLILQIPLSTEAGSQRIQSINTWSYQLLSLAQEKASEASLSEAIRLARVIPKESAAYNTARDLIKDWKQALTPVPTSVPVTPNTPELESPPLPTDLNPTTTTNP</sequence>
<dbReference type="Proteomes" id="UP001065613">
    <property type="component" value="Chromosome"/>
</dbReference>
<evidence type="ECO:0000256" key="2">
    <source>
        <dbReference type="SAM" id="Phobius"/>
    </source>
</evidence>
<keyword evidence="2" id="KW-0472">Membrane</keyword>
<keyword evidence="2" id="KW-0812">Transmembrane</keyword>
<protein>
    <submittedName>
        <fullName evidence="3">Chromosome segregation ATPase</fullName>
    </submittedName>
</protein>
<feature type="compositionally biased region" description="Low complexity" evidence="1">
    <location>
        <begin position="628"/>
        <end position="638"/>
    </location>
</feature>
<proteinExistence type="predicted"/>
<name>A0A977PUF0_9CYAN</name>
<dbReference type="AlphaFoldDB" id="A0A977PUF0"/>
<feature type="compositionally biased region" description="Low complexity" evidence="1">
    <location>
        <begin position="607"/>
        <end position="619"/>
    </location>
</feature>
<dbReference type="EMBL" id="CP073041">
    <property type="protein sequence ID" value="UXE58570.1"/>
    <property type="molecule type" value="Genomic_DNA"/>
</dbReference>
<accession>A0A977PUF0</accession>
<organism evidence="3">
    <name type="scientific">Woronichinia naegeliana WA131</name>
    <dbReference type="NCBI Taxonomy" id="2824559"/>
    <lineage>
        <taxon>Bacteria</taxon>
        <taxon>Bacillati</taxon>
        <taxon>Cyanobacteriota</taxon>
        <taxon>Cyanophyceae</taxon>
        <taxon>Synechococcales</taxon>
        <taxon>Coelosphaeriaceae</taxon>
        <taxon>Woronichinia</taxon>
    </lineage>
</organism>
<keyword evidence="2" id="KW-1133">Transmembrane helix</keyword>
<evidence type="ECO:0000313" key="3">
    <source>
        <dbReference type="EMBL" id="UXE58570.1"/>
    </source>
</evidence>